<evidence type="ECO:0000256" key="1">
    <source>
        <dbReference type="SAM" id="Phobius"/>
    </source>
</evidence>
<feature type="transmembrane region" description="Helical" evidence="1">
    <location>
        <begin position="38"/>
        <end position="57"/>
    </location>
</feature>
<proteinExistence type="predicted"/>
<keyword evidence="1" id="KW-0812">Transmembrane</keyword>
<reference evidence="2" key="1">
    <citation type="submission" date="2021-04" db="EMBL/GenBank/DDBJ databases">
        <authorList>
            <person name="Rodrigo-Torres L."/>
            <person name="Arahal R. D."/>
            <person name="Lucena T."/>
        </authorList>
    </citation>
    <scope>NUCLEOTIDE SEQUENCE</scope>
    <source>
        <strain evidence="2">AS29M-1</strain>
    </source>
</reference>
<dbReference type="KEGG" id="ptan:CRYO30217_02355"/>
<gene>
    <name evidence="2" type="ORF">CRYO30217_02355</name>
</gene>
<keyword evidence="1" id="KW-1133">Transmembrane helix</keyword>
<organism evidence="2 3">
    <name type="scientific">Parvicella tangerina</name>
    <dbReference type="NCBI Taxonomy" id="2829795"/>
    <lineage>
        <taxon>Bacteria</taxon>
        <taxon>Pseudomonadati</taxon>
        <taxon>Bacteroidota</taxon>
        <taxon>Flavobacteriia</taxon>
        <taxon>Flavobacteriales</taxon>
        <taxon>Parvicellaceae</taxon>
        <taxon>Parvicella</taxon>
    </lineage>
</organism>
<sequence length="716" mass="81132">MNTNFDVLWSQIVPFFFLCHIDTTRGIVFVNGNGMLKGIIIVVVALLSAMGFGQNLVVDSSFNRLGDFYQTEGLHIRWHKDGFSRGEIELKALDDRDVAAFRFRVNSVQVDPNFIVAQLTEELLAGQLYELTISVRKDRLSPFSINALQVYLGSSFSQNTSFLHGAAERQLLSFDLEHVNSDHFTDLKMTYEAQGGEEYIFLGSILQRFNLVESTKLGLLMADRTYREMPYNSTYYISKVKVVSKKDSGKKVEESLDENFYNSQEDLSNLVVNGGAETELKKRYFTNEVTHGTSGSLIAPYVYSLTSFSPEVNQLDSNDYRSVYDVSELCYMGDGQFILDALKTNLFHEYGDATWKQEGEEYDTYHIYEKASGSPVSPYAIGEYLVFSLAEPLKKGGVYHWSAMLKMSEGASFGISHLGIHFLESFPENVYDSIWQRLPEDILGVEHLATSEAWSEFNLDYTARGGEKFVVLGHLPAVQGIVRNQHFKRQFQSACGPHESNCLMSRYVYYKDSLFARFQLDNVVLTEASSDQHYAIGYPPGKRVQLEIIFSEVKKGDLVEKRLEKVKKVLISAQQVLRVEDAICIVDQRKKEPVILEPNAIINKKKILRKIGKPKTARKIKHPELNTEIILFGDGTDEVNLNHLVLIADENLDVSLASSKLDQFTNNGGHLTIFFIGEPDHFVSFGNQFKKFKNINLFNLDQIDDKALVKILLNAN</sequence>
<protein>
    <submittedName>
        <fullName evidence="2">Uncharacterized protein</fullName>
    </submittedName>
</protein>
<evidence type="ECO:0000313" key="3">
    <source>
        <dbReference type="Proteomes" id="UP000683507"/>
    </source>
</evidence>
<name>A0A916JQ48_9FLAO</name>
<feature type="transmembrane region" description="Helical" evidence="1">
    <location>
        <begin position="12"/>
        <end position="31"/>
    </location>
</feature>
<keyword evidence="3" id="KW-1185">Reference proteome</keyword>
<keyword evidence="1" id="KW-0472">Membrane</keyword>
<accession>A0A916JQ48</accession>
<evidence type="ECO:0000313" key="2">
    <source>
        <dbReference type="EMBL" id="CAG5084023.1"/>
    </source>
</evidence>
<dbReference type="Proteomes" id="UP000683507">
    <property type="component" value="Chromosome"/>
</dbReference>
<dbReference type="AlphaFoldDB" id="A0A916JQ48"/>
<dbReference type="EMBL" id="OU015584">
    <property type="protein sequence ID" value="CAG5084023.1"/>
    <property type="molecule type" value="Genomic_DNA"/>
</dbReference>